<accession>A0ABM1F4P7</accession>
<dbReference type="GeneID" id="106819287"/>
<dbReference type="SUPFAM" id="SSF56672">
    <property type="entry name" value="DNA/RNA polymerases"/>
    <property type="match status" value="1"/>
</dbReference>
<dbReference type="InterPro" id="IPR036691">
    <property type="entry name" value="Endo/exonu/phosph_ase_sf"/>
</dbReference>
<dbReference type="PROSITE" id="PS50878">
    <property type="entry name" value="RT_POL"/>
    <property type="match status" value="1"/>
</dbReference>
<dbReference type="Gene3D" id="3.60.10.10">
    <property type="entry name" value="Endonuclease/exonuclease/phosphatase"/>
    <property type="match status" value="1"/>
</dbReference>
<gene>
    <name evidence="3" type="primary">LOC106819287</name>
</gene>
<protein>
    <submittedName>
        <fullName evidence="3">RNA-directed DNA polymerase from mobile element jockey-like</fullName>
    </submittedName>
</protein>
<dbReference type="InterPro" id="IPR005135">
    <property type="entry name" value="Endo/exonuclease/phosphatase"/>
</dbReference>
<dbReference type="Pfam" id="PF00078">
    <property type="entry name" value="RVT_1"/>
    <property type="match status" value="1"/>
</dbReference>
<keyword evidence="2" id="KW-1185">Reference proteome</keyword>
<dbReference type="Proteomes" id="UP000695022">
    <property type="component" value="Unplaced"/>
</dbReference>
<name>A0ABM1F4P7_PRICU</name>
<dbReference type="PANTHER" id="PTHR33395">
    <property type="entry name" value="TRANSCRIPTASE, PUTATIVE-RELATED-RELATED"/>
    <property type="match status" value="1"/>
</dbReference>
<dbReference type="Pfam" id="PF14529">
    <property type="entry name" value="Exo_endo_phos_2"/>
    <property type="match status" value="1"/>
</dbReference>
<dbReference type="InterPro" id="IPR000477">
    <property type="entry name" value="RT_dom"/>
</dbReference>
<dbReference type="PANTHER" id="PTHR33395:SF22">
    <property type="entry name" value="REVERSE TRANSCRIPTASE DOMAIN-CONTAINING PROTEIN"/>
    <property type="match status" value="1"/>
</dbReference>
<reference evidence="3" key="1">
    <citation type="submission" date="2025-08" db="UniProtKB">
        <authorList>
            <consortium name="RefSeq"/>
        </authorList>
    </citation>
    <scope>IDENTIFICATION</scope>
</reference>
<evidence type="ECO:0000259" key="1">
    <source>
        <dbReference type="PROSITE" id="PS50878"/>
    </source>
</evidence>
<proteinExistence type="predicted"/>
<dbReference type="RefSeq" id="XP_014679418.1">
    <property type="nucleotide sequence ID" value="XM_014823932.1"/>
</dbReference>
<evidence type="ECO:0000313" key="3">
    <source>
        <dbReference type="RefSeq" id="XP_014679418.1"/>
    </source>
</evidence>
<dbReference type="CDD" id="cd01650">
    <property type="entry name" value="RT_nLTR_like"/>
    <property type="match status" value="1"/>
</dbReference>
<organism evidence="2 3">
    <name type="scientific">Priapulus caudatus</name>
    <name type="common">Priapulid worm</name>
    <dbReference type="NCBI Taxonomy" id="37621"/>
    <lineage>
        <taxon>Eukaryota</taxon>
        <taxon>Metazoa</taxon>
        <taxon>Ecdysozoa</taxon>
        <taxon>Scalidophora</taxon>
        <taxon>Priapulida</taxon>
        <taxon>Priapulimorpha</taxon>
        <taxon>Priapulimorphida</taxon>
        <taxon>Priapulidae</taxon>
        <taxon>Priapulus</taxon>
    </lineage>
</organism>
<feature type="non-terminal residue" evidence="3">
    <location>
        <position position="830"/>
    </location>
</feature>
<evidence type="ECO:0000313" key="2">
    <source>
        <dbReference type="Proteomes" id="UP000695022"/>
    </source>
</evidence>
<dbReference type="SUPFAM" id="SSF56219">
    <property type="entry name" value="DNase I-like"/>
    <property type="match status" value="1"/>
</dbReference>
<sequence length="830" mass="94782">MTVNCRSLKGTRKRRLLHSLLCNEKPDIILGTESHLDGSFTNAEIFPPPYMALRKDIDANGGDVFVAYKEGLNITEIEEVGIECELQAVKLTSKGNPTLCIIVCYRPPTANLENLLKIQTSLQKIETDNKLAELLILGDFNMPSINWKALTIKDAPQYSMELNEALLSTVNDLYLTQMVEEPTCGKNILDLVFTSSPDLIEAVQTVPGISDHHAVTAKYKHRITPNKKPKRTIYMYGKADTSLLETDLLAFKENFMREAEGRSVNTNWDILKVNIEIVINRHVPKKIIKTNNNIPYITRKIKSIMKKMKRRWNKAKKTKTDADRELYEETQREIKEQLQLEYNKYLESLFENNAGLNTNRLWNFIKNKKKDIIGIPTLLYKNRLVSTTIEKTEVLADQYESVFTTENKDNIPDMGPSRHSTMEDISITLPGVIKLLKSLDPKKAIGPDNLPTTLLKNYAEIIGPMLCLIYKQSIHTGDMPEDWLNANIIAAHKKGNKSDPANYRPISLTCVACKVMEHIIFRSVMDHFDHNNILANCQHGFRKSHSCETQLLSTVNDLSYRLDNKEQVDVAILDFAKAFDTVPHNKLLHKLNYYGTRGKTLIWIRKWLTKRHQTVVLDGQKSRKVPVKSGVPQGTVLGPLLFLVFINDICNGIDSTLRLFADDCLIYKPIRSGADTELLQKDIDKLVQWSKNWQMSFNPKKCTTLTISRKQTPIKQTYTIMGTKLKKEEHQLYLGVELTDDLSWSTHISRSKGKANRALNFIRRNLVGCPEPAAQALCWPDFYFFYFYTEQSVGNNVHGTGKFFLTVGICRFSKRKRTTMLSNTKIPADE</sequence>
<dbReference type="InterPro" id="IPR043502">
    <property type="entry name" value="DNA/RNA_pol_sf"/>
</dbReference>
<feature type="domain" description="Reverse transcriptase" evidence="1">
    <location>
        <begin position="472"/>
        <end position="738"/>
    </location>
</feature>